<dbReference type="Proteomes" id="UP000020467">
    <property type="component" value="Unassembled WGS sequence"/>
</dbReference>
<reference evidence="1 2" key="1">
    <citation type="submission" date="2014-02" db="EMBL/GenBank/DDBJ databases">
        <title>The genome sequence of Colletotrichum fioriniae PJ7.</title>
        <authorList>
            <person name="Baroncelli R."/>
            <person name="Thon M.R."/>
        </authorList>
    </citation>
    <scope>NUCLEOTIDE SEQUENCE [LARGE SCALE GENOMIC DNA]</scope>
    <source>
        <strain evidence="1 2">PJ7</strain>
    </source>
</reference>
<keyword evidence="2" id="KW-1185">Reference proteome</keyword>
<proteinExistence type="predicted"/>
<protein>
    <submittedName>
        <fullName evidence="1">Uncharacterized protein</fullName>
    </submittedName>
</protein>
<dbReference type="HOGENOM" id="CLU_1142519_0_0_1"/>
<dbReference type="KEGG" id="cfj:CFIO01_01274"/>
<organism evidence="1 2">
    <name type="scientific">Colletotrichum fioriniae PJ7</name>
    <dbReference type="NCBI Taxonomy" id="1445577"/>
    <lineage>
        <taxon>Eukaryota</taxon>
        <taxon>Fungi</taxon>
        <taxon>Dikarya</taxon>
        <taxon>Ascomycota</taxon>
        <taxon>Pezizomycotina</taxon>
        <taxon>Sordariomycetes</taxon>
        <taxon>Hypocreomycetidae</taxon>
        <taxon>Glomerellales</taxon>
        <taxon>Glomerellaceae</taxon>
        <taxon>Colletotrichum</taxon>
        <taxon>Colletotrichum acutatum species complex</taxon>
    </lineage>
</organism>
<dbReference type="OrthoDB" id="10342623at2759"/>
<dbReference type="AlphaFoldDB" id="A0A010RXG8"/>
<sequence>MAGEESPRIWTVEEGQEYLDDLTKLLRNPNASVNETADTGCINETANHIPVQFQKGESVTKAVDCCHDFLNEGRPGSLLIYNNFLRLRAPRDSQNSDDTHRIWTLCKGLTVTPLSVVCSTLMRNLRSSQERQHIQHGNIISLVFYYGRESDQHGVRTGLLMIRSLLAQIFDYIRAFIIQYKDVISVGHEFREEVETDDLDQLCGMLDTVIRKLPPVKDHQQPERRIICFIDGVGSRKDVKDSS</sequence>
<dbReference type="EMBL" id="JARH01000269">
    <property type="protein sequence ID" value="EXF82904.1"/>
    <property type="molecule type" value="Genomic_DNA"/>
</dbReference>
<evidence type="ECO:0000313" key="1">
    <source>
        <dbReference type="EMBL" id="EXF82904.1"/>
    </source>
</evidence>
<comment type="caution">
    <text evidence="1">The sequence shown here is derived from an EMBL/GenBank/DDBJ whole genome shotgun (WGS) entry which is preliminary data.</text>
</comment>
<evidence type="ECO:0000313" key="2">
    <source>
        <dbReference type="Proteomes" id="UP000020467"/>
    </source>
</evidence>
<accession>A0A010RXG8</accession>
<gene>
    <name evidence="1" type="ORF">CFIO01_01274</name>
</gene>
<name>A0A010RXG8_9PEZI</name>